<evidence type="ECO:0000313" key="3">
    <source>
        <dbReference type="Proteomes" id="UP000252893"/>
    </source>
</evidence>
<accession>A0A366DCD8</accession>
<dbReference type="GO" id="GO:0003678">
    <property type="term" value="F:DNA helicase activity"/>
    <property type="evidence" value="ECO:0007669"/>
    <property type="project" value="InterPro"/>
</dbReference>
<evidence type="ECO:0000313" key="2">
    <source>
        <dbReference type="EMBL" id="RBO87721.1"/>
    </source>
</evidence>
<dbReference type="SUPFAM" id="SSF52540">
    <property type="entry name" value="P-loop containing nucleoside triphosphate hydrolases"/>
    <property type="match status" value="1"/>
</dbReference>
<proteinExistence type="predicted"/>
<keyword evidence="3" id="KW-1185">Reference proteome</keyword>
<keyword evidence="2" id="KW-0347">Helicase</keyword>
<dbReference type="Pfam" id="PF03796">
    <property type="entry name" value="DnaB_C"/>
    <property type="match status" value="1"/>
</dbReference>
<evidence type="ECO:0000259" key="1">
    <source>
        <dbReference type="Pfam" id="PF03796"/>
    </source>
</evidence>
<dbReference type="Proteomes" id="UP000252893">
    <property type="component" value="Unassembled WGS sequence"/>
</dbReference>
<keyword evidence="2" id="KW-0547">Nucleotide-binding</keyword>
<dbReference type="GO" id="GO:0006260">
    <property type="term" value="P:DNA replication"/>
    <property type="evidence" value="ECO:0007669"/>
    <property type="project" value="InterPro"/>
</dbReference>
<dbReference type="AlphaFoldDB" id="A0A366DCD8"/>
<protein>
    <submittedName>
        <fullName evidence="2">DnaB helicase-like protein</fullName>
    </submittedName>
</protein>
<dbReference type="RefSeq" id="WP_113946514.1">
    <property type="nucleotide sequence ID" value="NZ_JBHEEG010000022.1"/>
</dbReference>
<comment type="caution">
    <text evidence="2">The sequence shown here is derived from an EMBL/GenBank/DDBJ whole genome shotgun (WGS) entry which is preliminary data.</text>
</comment>
<organism evidence="2 3">
    <name type="scientific">Pseudochrobactrum asaccharolyticum</name>
    <dbReference type="NCBI Taxonomy" id="354351"/>
    <lineage>
        <taxon>Bacteria</taxon>
        <taxon>Pseudomonadati</taxon>
        <taxon>Pseudomonadota</taxon>
        <taxon>Alphaproteobacteria</taxon>
        <taxon>Hyphomicrobiales</taxon>
        <taxon>Brucellaceae</taxon>
        <taxon>Pseudochrobactrum</taxon>
    </lineage>
</organism>
<dbReference type="NCBIfam" id="NF004629">
    <property type="entry name" value="PRK05973.1"/>
    <property type="match status" value="1"/>
</dbReference>
<keyword evidence="2" id="KW-0378">Hydrolase</keyword>
<dbReference type="GO" id="GO:0005524">
    <property type="term" value="F:ATP binding"/>
    <property type="evidence" value="ECO:0007669"/>
    <property type="project" value="InterPro"/>
</dbReference>
<gene>
    <name evidence="2" type="ORF">DFR47_1231</name>
</gene>
<name>A0A366DCD8_9HYPH</name>
<sequence>MRLSAPIYQLKRRAKLLSREDNIPLHEAQDRIAREEGFTTWSLLSTRLAMSKLDISLLPRLEEGDMLLLGARPGHGKTKLGLQLLLDAAREGRRTVFFTLEYTEREAMERIRSLDDEVPANTPEVVTSDEISADFIVQHLSGAPRGTVAVIDYLQILDQQRSKPSLSNQMKVLQAFAHSSGVILGFISQIDRSFDPERAPVPGLIDIRLPNPIPAGIFSKACFLHAGEVRIQHIG</sequence>
<dbReference type="Gene3D" id="3.40.50.300">
    <property type="entry name" value="P-loop containing nucleotide triphosphate hydrolases"/>
    <property type="match status" value="1"/>
</dbReference>
<dbReference type="InterPro" id="IPR007694">
    <property type="entry name" value="DNA_helicase_DnaB-like_C"/>
</dbReference>
<feature type="domain" description="SF4 helicase" evidence="1">
    <location>
        <begin position="52"/>
        <end position="121"/>
    </location>
</feature>
<dbReference type="EMBL" id="QNRH01000023">
    <property type="protein sequence ID" value="RBO87721.1"/>
    <property type="molecule type" value="Genomic_DNA"/>
</dbReference>
<keyword evidence="2" id="KW-0067">ATP-binding</keyword>
<dbReference type="InterPro" id="IPR027417">
    <property type="entry name" value="P-loop_NTPase"/>
</dbReference>
<dbReference type="OrthoDB" id="7357206at2"/>
<reference evidence="2 3" key="1">
    <citation type="submission" date="2018-06" db="EMBL/GenBank/DDBJ databases">
        <title>Genomic Encyclopedia of Type Strains, Phase IV (KMG-IV): sequencing the most valuable type-strain genomes for metagenomic binning, comparative biology and taxonomic classification.</title>
        <authorList>
            <person name="Goeker M."/>
        </authorList>
    </citation>
    <scope>NUCLEOTIDE SEQUENCE [LARGE SCALE GENOMIC DNA]</scope>
    <source>
        <strain evidence="2 3">DSM 25619</strain>
    </source>
</reference>